<dbReference type="GO" id="GO:0008233">
    <property type="term" value="F:peptidase activity"/>
    <property type="evidence" value="ECO:0007669"/>
    <property type="project" value="UniProtKB-KW"/>
</dbReference>
<dbReference type="EMBL" id="RQFM01000010">
    <property type="protein sequence ID" value="TGK88521.1"/>
    <property type="molecule type" value="Genomic_DNA"/>
</dbReference>
<keyword evidence="2 8" id="KW-0645">Protease</keyword>
<dbReference type="InterPro" id="IPR036590">
    <property type="entry name" value="SRAP-like"/>
</dbReference>
<dbReference type="InterPro" id="IPR003738">
    <property type="entry name" value="SRAP"/>
</dbReference>
<evidence type="ECO:0000256" key="7">
    <source>
        <dbReference type="ARBA" id="ARBA00023239"/>
    </source>
</evidence>
<dbReference type="GO" id="GO:0106300">
    <property type="term" value="P:protein-DNA covalent cross-linking repair"/>
    <property type="evidence" value="ECO:0007669"/>
    <property type="project" value="InterPro"/>
</dbReference>
<dbReference type="Gene3D" id="3.90.1680.10">
    <property type="entry name" value="SOS response associated peptidase-like"/>
    <property type="match status" value="1"/>
</dbReference>
<dbReference type="Proteomes" id="UP000297394">
    <property type="component" value="Unassembled WGS sequence"/>
</dbReference>
<reference evidence="11 12" key="2">
    <citation type="journal article" date="2019" name="PLoS Negl. Trop. Dis.">
        <title>Revisiting the worldwide diversity of Leptospira species in the environment.</title>
        <authorList>
            <person name="Vincent A.T."/>
            <person name="Schiettekatte O."/>
            <person name="Bourhy P."/>
            <person name="Veyrier F.J."/>
            <person name="Picardeau M."/>
        </authorList>
    </citation>
    <scope>NUCLEOTIDE SEQUENCE [LARGE SCALE GENOMIC DNA]</scope>
    <source>
        <strain evidence="9 11">201800280</strain>
        <strain evidence="12">201800281</strain>
    </source>
</reference>
<keyword evidence="7" id="KW-0456">Lyase</keyword>
<dbReference type="AlphaFoldDB" id="A0A4R9IJ26"/>
<keyword evidence="4 8" id="KW-0378">Hydrolase</keyword>
<evidence type="ECO:0000256" key="8">
    <source>
        <dbReference type="RuleBase" id="RU364100"/>
    </source>
</evidence>
<dbReference type="SUPFAM" id="SSF143081">
    <property type="entry name" value="BB1717-like"/>
    <property type="match status" value="1"/>
</dbReference>
<evidence type="ECO:0000256" key="3">
    <source>
        <dbReference type="ARBA" id="ARBA00022763"/>
    </source>
</evidence>
<dbReference type="GO" id="GO:0003697">
    <property type="term" value="F:single-stranded DNA binding"/>
    <property type="evidence" value="ECO:0007669"/>
    <property type="project" value="InterPro"/>
</dbReference>
<keyword evidence="12" id="KW-1185">Reference proteome</keyword>
<accession>A0A4R9IJ26</accession>
<protein>
    <recommendedName>
        <fullName evidence="8">Abasic site processing protein</fullName>
        <ecNumber evidence="8">3.4.-.-</ecNumber>
    </recommendedName>
</protein>
<evidence type="ECO:0000313" key="9">
    <source>
        <dbReference type="EMBL" id="TGK88521.1"/>
    </source>
</evidence>
<name>A0A4R9IJ26_9LEPT</name>
<dbReference type="OrthoDB" id="9782620at2"/>
<evidence type="ECO:0000313" key="12">
    <source>
        <dbReference type="Proteomes" id="UP000297918"/>
    </source>
</evidence>
<gene>
    <name evidence="9" type="ORF">EHQ23_06740</name>
    <name evidence="10" type="ORF">EHQ26_19265</name>
</gene>
<dbReference type="EC" id="3.4.-.-" evidence="8"/>
<dbReference type="PANTHER" id="PTHR13604">
    <property type="entry name" value="DC12-RELATED"/>
    <property type="match status" value="1"/>
</dbReference>
<dbReference type="RefSeq" id="WP_135748213.1">
    <property type="nucleotide sequence ID" value="NZ_RQFL01000031.1"/>
</dbReference>
<sequence length="217" mass="25733">MSNLFINRLVPIEDYRLEWNNFLVPDTTYNQTYKQNGKLELAVRPNDIFWYIREIENKVLLSAGIWGTKQSFANRLITTTQSEHLYSSSFWKKFSANRCLIPIASYFEWQMQRTGKKHKFKIEFKDKNSFFGGIWGPLPENLTWVTILTQTANGKTAEIHNYGDNKHRQPIVIRKENQRLWLNPKVNSEEEIKKLITQFQANDITTEDLDYEQTLFD</sequence>
<reference evidence="10" key="1">
    <citation type="submission" date="2018-10" db="EMBL/GenBank/DDBJ databases">
        <authorList>
            <person name="Vincent A.T."/>
            <person name="Schiettekatte O."/>
            <person name="Bourhy P."/>
            <person name="Veyrier F.J."/>
            <person name="Picardeau M."/>
        </authorList>
    </citation>
    <scope>NUCLEOTIDE SEQUENCE</scope>
    <source>
        <strain evidence="10">201800281</strain>
    </source>
</reference>
<organism evidence="9 11">
    <name type="scientific">Leptospira bourretii</name>
    <dbReference type="NCBI Taxonomy" id="2484962"/>
    <lineage>
        <taxon>Bacteria</taxon>
        <taxon>Pseudomonadati</taxon>
        <taxon>Spirochaetota</taxon>
        <taxon>Spirochaetia</taxon>
        <taxon>Leptospirales</taxon>
        <taxon>Leptospiraceae</taxon>
        <taxon>Leptospira</taxon>
    </lineage>
</organism>
<evidence type="ECO:0000256" key="1">
    <source>
        <dbReference type="ARBA" id="ARBA00008136"/>
    </source>
</evidence>
<keyword evidence="5" id="KW-0190">Covalent protein-DNA linkage</keyword>
<dbReference type="Proteomes" id="UP000297918">
    <property type="component" value="Unassembled WGS sequence"/>
</dbReference>
<dbReference type="PANTHER" id="PTHR13604:SF0">
    <property type="entry name" value="ABASIC SITE PROCESSING PROTEIN HMCES"/>
    <property type="match status" value="1"/>
</dbReference>
<proteinExistence type="inferred from homology"/>
<dbReference type="GO" id="GO:0016829">
    <property type="term" value="F:lyase activity"/>
    <property type="evidence" value="ECO:0007669"/>
    <property type="project" value="UniProtKB-KW"/>
</dbReference>
<evidence type="ECO:0000313" key="10">
    <source>
        <dbReference type="EMBL" id="TGK89167.1"/>
    </source>
</evidence>
<comment type="similarity">
    <text evidence="1 8">Belongs to the SOS response-associated peptidase family.</text>
</comment>
<evidence type="ECO:0000256" key="6">
    <source>
        <dbReference type="ARBA" id="ARBA00023125"/>
    </source>
</evidence>
<dbReference type="GO" id="GO:0006508">
    <property type="term" value="P:proteolysis"/>
    <property type="evidence" value="ECO:0007669"/>
    <property type="project" value="UniProtKB-KW"/>
</dbReference>
<keyword evidence="3" id="KW-0227">DNA damage</keyword>
<dbReference type="EMBL" id="RQFL01000031">
    <property type="protein sequence ID" value="TGK89167.1"/>
    <property type="molecule type" value="Genomic_DNA"/>
</dbReference>
<comment type="caution">
    <text evidence="9">The sequence shown here is derived from an EMBL/GenBank/DDBJ whole genome shotgun (WGS) entry which is preliminary data.</text>
</comment>
<evidence type="ECO:0000256" key="2">
    <source>
        <dbReference type="ARBA" id="ARBA00022670"/>
    </source>
</evidence>
<keyword evidence="6" id="KW-0238">DNA-binding</keyword>
<dbReference type="Pfam" id="PF02586">
    <property type="entry name" value="SRAP"/>
    <property type="match status" value="1"/>
</dbReference>
<evidence type="ECO:0000256" key="4">
    <source>
        <dbReference type="ARBA" id="ARBA00022801"/>
    </source>
</evidence>
<evidence type="ECO:0000313" key="11">
    <source>
        <dbReference type="Proteomes" id="UP000297394"/>
    </source>
</evidence>
<evidence type="ECO:0000256" key="5">
    <source>
        <dbReference type="ARBA" id="ARBA00023124"/>
    </source>
</evidence>